<feature type="compositionally biased region" description="Basic and acidic residues" evidence="3">
    <location>
        <begin position="480"/>
        <end position="490"/>
    </location>
</feature>
<dbReference type="InterPro" id="IPR001680">
    <property type="entry name" value="WD40_rpt"/>
</dbReference>
<feature type="domain" description="Protein kinase" evidence="5">
    <location>
        <begin position="995"/>
        <end position="1279"/>
    </location>
</feature>
<feature type="compositionally biased region" description="Polar residues" evidence="3">
    <location>
        <begin position="873"/>
        <end position="913"/>
    </location>
</feature>
<dbReference type="GO" id="GO:0005524">
    <property type="term" value="F:ATP binding"/>
    <property type="evidence" value="ECO:0007669"/>
    <property type="project" value="InterPro"/>
</dbReference>
<evidence type="ECO:0000256" key="2">
    <source>
        <dbReference type="SAM" id="Coils"/>
    </source>
</evidence>
<feature type="compositionally biased region" description="Basic and acidic residues" evidence="3">
    <location>
        <begin position="612"/>
        <end position="629"/>
    </location>
</feature>
<feature type="region of interest" description="Disordered" evidence="3">
    <location>
        <begin position="800"/>
        <end position="982"/>
    </location>
</feature>
<accession>A0A388LWX3</accession>
<dbReference type="PANTHER" id="PTHR45647:SF139">
    <property type="entry name" value="OS02G0152300 PROTEIN"/>
    <property type="match status" value="1"/>
</dbReference>
<keyword evidence="4" id="KW-0812">Transmembrane</keyword>
<evidence type="ECO:0000313" key="7">
    <source>
        <dbReference type="Proteomes" id="UP000265515"/>
    </source>
</evidence>
<feature type="compositionally biased region" description="Polar residues" evidence="3">
    <location>
        <begin position="819"/>
        <end position="840"/>
    </location>
</feature>
<dbReference type="InterPro" id="IPR051348">
    <property type="entry name" value="U-box_ubiquitin_ligases"/>
</dbReference>
<dbReference type="Gene3D" id="3.30.200.20">
    <property type="entry name" value="Phosphorylase Kinase, domain 1"/>
    <property type="match status" value="1"/>
</dbReference>
<keyword evidence="1" id="KW-0833">Ubl conjugation pathway</keyword>
<feature type="region of interest" description="Disordered" evidence="3">
    <location>
        <begin position="473"/>
        <end position="503"/>
    </location>
</feature>
<evidence type="ECO:0000313" key="6">
    <source>
        <dbReference type="EMBL" id="GBG86827.1"/>
    </source>
</evidence>
<evidence type="ECO:0000256" key="4">
    <source>
        <dbReference type="SAM" id="Phobius"/>
    </source>
</evidence>
<dbReference type="InterPro" id="IPR001245">
    <property type="entry name" value="Ser-Thr/Tyr_kinase_cat_dom"/>
</dbReference>
<dbReference type="Gene3D" id="2.130.10.10">
    <property type="entry name" value="YVTN repeat-like/Quinoprotein amine dehydrogenase"/>
    <property type="match status" value="1"/>
</dbReference>
<evidence type="ECO:0000256" key="1">
    <source>
        <dbReference type="ARBA" id="ARBA00022786"/>
    </source>
</evidence>
<dbReference type="SMART" id="SM00320">
    <property type="entry name" value="WD40"/>
    <property type="match status" value="3"/>
</dbReference>
<feature type="compositionally biased region" description="Pro residues" evidence="3">
    <location>
        <begin position="100"/>
        <end position="113"/>
    </location>
</feature>
<reference evidence="6 7" key="1">
    <citation type="journal article" date="2018" name="Cell">
        <title>The Chara Genome: Secondary Complexity and Implications for Plant Terrestrialization.</title>
        <authorList>
            <person name="Nishiyama T."/>
            <person name="Sakayama H."/>
            <person name="Vries J.D."/>
            <person name="Buschmann H."/>
            <person name="Saint-Marcoux D."/>
            <person name="Ullrich K.K."/>
            <person name="Haas F.B."/>
            <person name="Vanderstraeten L."/>
            <person name="Becker D."/>
            <person name="Lang D."/>
            <person name="Vosolsobe S."/>
            <person name="Rombauts S."/>
            <person name="Wilhelmsson P.K.I."/>
            <person name="Janitza P."/>
            <person name="Kern R."/>
            <person name="Heyl A."/>
            <person name="Rumpler F."/>
            <person name="Villalobos L.I.A.C."/>
            <person name="Clay J.M."/>
            <person name="Skokan R."/>
            <person name="Toyoda A."/>
            <person name="Suzuki Y."/>
            <person name="Kagoshima H."/>
            <person name="Schijlen E."/>
            <person name="Tajeshwar N."/>
            <person name="Catarino B."/>
            <person name="Hetherington A.J."/>
            <person name="Saltykova A."/>
            <person name="Bonnot C."/>
            <person name="Breuninger H."/>
            <person name="Symeonidi A."/>
            <person name="Radhakrishnan G.V."/>
            <person name="Van Nieuwerburgh F."/>
            <person name="Deforce D."/>
            <person name="Chang C."/>
            <person name="Karol K.G."/>
            <person name="Hedrich R."/>
            <person name="Ulvskov P."/>
            <person name="Glockner G."/>
            <person name="Delwiche C.F."/>
            <person name="Petrasek J."/>
            <person name="Van de Peer Y."/>
            <person name="Friml J."/>
            <person name="Beilby M."/>
            <person name="Dolan L."/>
            <person name="Kohara Y."/>
            <person name="Sugano S."/>
            <person name="Fujiyama A."/>
            <person name="Delaux P.-M."/>
            <person name="Quint M."/>
            <person name="TheiBen G."/>
            <person name="Hagemann M."/>
            <person name="Harholt J."/>
            <person name="Dunand C."/>
            <person name="Zachgo S."/>
            <person name="Langdale J."/>
            <person name="Maumus F."/>
            <person name="Straeten D.V.D."/>
            <person name="Gould S.B."/>
            <person name="Rensing S.A."/>
        </authorList>
    </citation>
    <scope>NUCLEOTIDE SEQUENCE [LARGE SCALE GENOMIC DNA]</scope>
    <source>
        <strain evidence="6 7">S276</strain>
    </source>
</reference>
<keyword evidence="7" id="KW-1185">Reference proteome</keyword>
<dbReference type="PROSITE" id="PS50011">
    <property type="entry name" value="PROTEIN_KINASE_DOM"/>
    <property type="match status" value="1"/>
</dbReference>
<comment type="caution">
    <text evidence="6">The sequence shown here is derived from an EMBL/GenBank/DDBJ whole genome shotgun (WGS) entry which is preliminary data.</text>
</comment>
<feature type="compositionally biased region" description="Polar residues" evidence="3">
    <location>
        <begin position="954"/>
        <end position="965"/>
    </location>
</feature>
<keyword evidence="2" id="KW-0175">Coiled coil</keyword>
<feature type="coiled-coil region" evidence="2">
    <location>
        <begin position="441"/>
        <end position="468"/>
    </location>
</feature>
<dbReference type="SUPFAM" id="SSF50978">
    <property type="entry name" value="WD40 repeat-like"/>
    <property type="match status" value="1"/>
</dbReference>
<sequence length="1566" mass="175380">MRGCLIRGILTMYEMIRLAEPNTRPNNPNNVSSSDSDKMREIYKVQEIEVGYQLVRTLTVHPTSRYILALVQEYGQFAQRVYGWDADKLRDKFVLGGAEEPPPPSSPSPPPPLHHQHQQQHAQPNLSHQKVMEKDDGDLIRTAFHPVESNVVATGAFGGNIKVWNVEKRMVLHGFDASIGGISAIQFAGEGQISLLIVGHKSGQIHVWDYKKRACVSTLVGHGSPVINITSFSQLPCILSLSKNGTLRFWNDSNYSLIMAYRSPLEDFQKIAICRVSDKVVFGGKRAMLVVDGGILSRGALLAEAAAGRRGRRSDSSTSLFLLCPDRELKQVVETEMATLREEWLRVVDESTAQKMRQLEVEVINLENEVLGLMAEKEGWEERLERCKAEQEKSERRFADRIKSLDEYVANLMAHLSNTQAESDAWRLKSQQCKSYHKKREQLHLERINQLESEVTDLREQIELAEKEDRRRRYGGWSRSMDKQEQKEDGDPGGYGEGRVQQKLETEVRNLAMAMEKEVMEKTIERLRSVNAEQEKMIKQLESAVSNLTVEREALKERLEQIRSVENNVGQSTSEQEGQEMRRINQLKTELRNLTVEREALRARLEELRLVEDTSERSRSEKEEEEKTQKRINQLETEVSKLMVEIEALEARLEELRLQEDENGRSRSDKKEEQENRRINQLETEVSNLTVEREALQERLTEIRSEHDKLEKISCAKIQRLEMELSNLIAEREAALKKDTLTNRPQDGDDSELAGECACESEASDCDEMTRTSSASGQLSPYLNYLQPKILQPGNCQLDSQQLDNRQSDNPQADDWHLDSQQPGNLQSCNPQAHSLQADSRQAESRHPHSPQADSWQADSLHAQNRQMESRQAESWQPDNLQPESRQADSQVSDSPQLDSQQAESRQPDNLQPHSRHADSQHAASRQPDNLQPDGRKAESQYPDNLQPDDRQAGSWQPDNRQPDSGQAGGQQVDCGQLDGRQPDVYQVTPFREFSLQELEDATNNFHDTFKLEDREYGSFYEGKFVVKKLVKTSGSTVSSFVKLNKDLVERLWSLRHPHLRALLGVCYEGNCLVYEHVANGNVREWIFAVRGAQRPKGVLTWPIRLRIMAQVAQALCFLHSNLSVSGGPIIHCGISPNNILLDKDFVAKIGEVDMALIAPDFCEEEQAHDIMHVSFGTAFHYIAPELVRTGAFDEKSDVYAFGITLLEMLTGKSKLALRTIDQAVKNVAKFKNALDLKAGDWDLDLALEAARLGLRCASLDTADRPSLMNGEGAILPALQNIARKAELTVSPGNPRAARAADAVLTSTRLTFASALGAVLAATKVVGIIAIVVVIVIVVVVVVVVVGGGGGGGGSVIVAVNDADAAKVPLVPPMLRGGGGGGSVIVAVNDADASKRGPHRRAKGAARAPTGERVVDACALQVLTMERELPGSAKALTTPERNTVVAAVSVVTMRYRIERTTTRLRMRLFVHRQRQLMQQVMDATDFVSLSESIVQFCYAMASSVIPRATPRWWMRRRTGGTWEDLQQVDHATEGYYKEKLRSGVVNGARQRSAGGFPPVHHRLPHR</sequence>
<feature type="transmembrane region" description="Helical" evidence="4">
    <location>
        <begin position="1325"/>
        <end position="1346"/>
    </location>
</feature>
<keyword evidence="4" id="KW-0472">Membrane</keyword>
<feature type="compositionally biased region" description="Polar residues" evidence="3">
    <location>
        <begin position="852"/>
        <end position="867"/>
    </location>
</feature>
<dbReference type="InterPro" id="IPR015943">
    <property type="entry name" value="WD40/YVTN_repeat-like_dom_sf"/>
</dbReference>
<dbReference type="Gramene" id="GBG86827">
    <property type="protein sequence ID" value="GBG86827"/>
    <property type="gene ID" value="CBR_g42110"/>
</dbReference>
<feature type="region of interest" description="Disordered" evidence="3">
    <location>
        <begin position="612"/>
        <end position="631"/>
    </location>
</feature>
<dbReference type="EMBL" id="BFEA01000581">
    <property type="protein sequence ID" value="GBG86827.1"/>
    <property type="molecule type" value="Genomic_DNA"/>
</dbReference>
<dbReference type="PANTHER" id="PTHR45647">
    <property type="entry name" value="OS02G0152300 PROTEIN"/>
    <property type="match status" value="1"/>
</dbReference>
<dbReference type="InterPro" id="IPR036322">
    <property type="entry name" value="WD40_repeat_dom_sf"/>
</dbReference>
<dbReference type="Proteomes" id="UP000265515">
    <property type="component" value="Unassembled WGS sequence"/>
</dbReference>
<dbReference type="InterPro" id="IPR011009">
    <property type="entry name" value="Kinase-like_dom_sf"/>
</dbReference>
<proteinExistence type="predicted"/>
<dbReference type="GO" id="GO:0004672">
    <property type="term" value="F:protein kinase activity"/>
    <property type="evidence" value="ECO:0007669"/>
    <property type="project" value="InterPro"/>
</dbReference>
<feature type="compositionally biased region" description="Basic and acidic residues" evidence="3">
    <location>
        <begin position="660"/>
        <end position="680"/>
    </location>
</feature>
<protein>
    <recommendedName>
        <fullName evidence="5">Protein kinase domain-containing protein</fullName>
    </recommendedName>
</protein>
<evidence type="ECO:0000259" key="5">
    <source>
        <dbReference type="PROSITE" id="PS50011"/>
    </source>
</evidence>
<feature type="region of interest" description="Disordered" evidence="3">
    <location>
        <begin position="95"/>
        <end position="127"/>
    </location>
</feature>
<dbReference type="InterPro" id="IPR000719">
    <property type="entry name" value="Prot_kinase_dom"/>
</dbReference>
<feature type="region of interest" description="Disordered" evidence="3">
    <location>
        <begin position="660"/>
        <end position="681"/>
    </location>
</feature>
<dbReference type="Pfam" id="PF07714">
    <property type="entry name" value="PK_Tyr_Ser-Thr"/>
    <property type="match status" value="1"/>
</dbReference>
<feature type="compositionally biased region" description="Polar residues" evidence="3">
    <location>
        <begin position="800"/>
        <end position="811"/>
    </location>
</feature>
<organism evidence="6 7">
    <name type="scientific">Chara braunii</name>
    <name type="common">Braun's stonewort</name>
    <dbReference type="NCBI Taxonomy" id="69332"/>
    <lineage>
        <taxon>Eukaryota</taxon>
        <taxon>Viridiplantae</taxon>
        <taxon>Streptophyta</taxon>
        <taxon>Charophyceae</taxon>
        <taxon>Charales</taxon>
        <taxon>Characeae</taxon>
        <taxon>Chara</taxon>
    </lineage>
</organism>
<dbReference type="OrthoDB" id="346907at2759"/>
<evidence type="ECO:0000256" key="3">
    <source>
        <dbReference type="SAM" id="MobiDB-lite"/>
    </source>
</evidence>
<feature type="coiled-coil region" evidence="2">
    <location>
        <begin position="349"/>
        <end position="397"/>
    </location>
</feature>
<gene>
    <name evidence="6" type="ORF">CBR_g42110</name>
</gene>
<name>A0A388LWX3_CHABU</name>
<dbReference type="SUPFAM" id="SSF56112">
    <property type="entry name" value="Protein kinase-like (PK-like)"/>
    <property type="match status" value="1"/>
</dbReference>
<keyword evidence="4" id="KW-1133">Transmembrane helix</keyword>
<dbReference type="Gene3D" id="1.10.510.10">
    <property type="entry name" value="Transferase(Phosphotransferase) domain 1"/>
    <property type="match status" value="1"/>
</dbReference>